<dbReference type="Gene3D" id="1.10.10.2830">
    <property type="match status" value="1"/>
</dbReference>
<dbReference type="PANTHER" id="PTHR33375">
    <property type="entry name" value="CHROMOSOME-PARTITIONING PROTEIN PARB-RELATED"/>
    <property type="match status" value="1"/>
</dbReference>
<protein>
    <submittedName>
        <fullName evidence="4">ParB family chromosome partitioning protein</fullName>
    </submittedName>
</protein>
<dbReference type="GO" id="GO:0045881">
    <property type="term" value="P:positive regulation of sporulation resulting in formation of a cellular spore"/>
    <property type="evidence" value="ECO:0007669"/>
    <property type="project" value="TreeGrafter"/>
</dbReference>
<feature type="compositionally biased region" description="Basic and acidic residues" evidence="2">
    <location>
        <begin position="23"/>
        <end position="35"/>
    </location>
</feature>
<gene>
    <name evidence="4" type="ORF">DFR70_12630</name>
</gene>
<keyword evidence="1" id="KW-0159">Chromosome partition</keyword>
<evidence type="ECO:0000259" key="3">
    <source>
        <dbReference type="SMART" id="SM00470"/>
    </source>
</evidence>
<dbReference type="EMBL" id="QJKF01000026">
    <property type="protein sequence ID" value="PXX53909.1"/>
    <property type="molecule type" value="Genomic_DNA"/>
</dbReference>
<dbReference type="GO" id="GO:0007059">
    <property type="term" value="P:chromosome segregation"/>
    <property type="evidence" value="ECO:0007669"/>
    <property type="project" value="UniProtKB-KW"/>
</dbReference>
<evidence type="ECO:0000256" key="2">
    <source>
        <dbReference type="SAM" id="MobiDB-lite"/>
    </source>
</evidence>
<dbReference type="SMART" id="SM00470">
    <property type="entry name" value="ParB"/>
    <property type="match status" value="1"/>
</dbReference>
<name>A0A318JKZ8_9NOCA</name>
<sequence length="303" mass="32771">MARGGRADFADLLDSTGENSTVDGRKAPSGREADRSAPVPAPDGRPLEISLSDLVANPLNPREKIDVSDLASIAEIQLQSALVVDRVAFLKIFPELEAQLGTAKYVVINGCRRLEAAREYGRSTLECVIKNVVAATRATLRAASIRENVERDNLDVIEEANAVRDLVADCGGNGAAAGRTLGKSKMWVSQRLAILNLTAELQAKLRAGELAIREARALGRVPAEEQVARWRTQLEQKENDKAGEQPEPTKPTARPVDAVKMAKAFKKWGAGTETLASALYTHLDRTGVEDLIEQLKLISSNSQ</sequence>
<evidence type="ECO:0000313" key="5">
    <source>
        <dbReference type="Proteomes" id="UP000247569"/>
    </source>
</evidence>
<dbReference type="GO" id="GO:0005694">
    <property type="term" value="C:chromosome"/>
    <property type="evidence" value="ECO:0007669"/>
    <property type="project" value="TreeGrafter"/>
</dbReference>
<dbReference type="SUPFAM" id="SSF109709">
    <property type="entry name" value="KorB DNA-binding domain-like"/>
    <property type="match status" value="1"/>
</dbReference>
<dbReference type="PANTHER" id="PTHR33375:SF1">
    <property type="entry name" value="CHROMOSOME-PARTITIONING PROTEIN PARB-RELATED"/>
    <property type="match status" value="1"/>
</dbReference>
<evidence type="ECO:0000256" key="1">
    <source>
        <dbReference type="ARBA" id="ARBA00022829"/>
    </source>
</evidence>
<feature type="compositionally biased region" description="Basic and acidic residues" evidence="2">
    <location>
        <begin position="234"/>
        <end position="244"/>
    </location>
</feature>
<dbReference type="Gene3D" id="3.90.1530.30">
    <property type="match status" value="1"/>
</dbReference>
<dbReference type="Pfam" id="PF17762">
    <property type="entry name" value="HTH_ParB"/>
    <property type="match status" value="1"/>
</dbReference>
<comment type="caution">
    <text evidence="4">The sequence shown here is derived from an EMBL/GenBank/DDBJ whole genome shotgun (WGS) entry which is preliminary data.</text>
</comment>
<dbReference type="SUPFAM" id="SSF110849">
    <property type="entry name" value="ParB/Sulfiredoxin"/>
    <property type="match status" value="1"/>
</dbReference>
<feature type="region of interest" description="Disordered" evidence="2">
    <location>
        <begin position="1"/>
        <end position="45"/>
    </location>
</feature>
<reference evidence="4 5" key="1">
    <citation type="submission" date="2018-05" db="EMBL/GenBank/DDBJ databases">
        <title>Genomic Encyclopedia of Type Strains, Phase IV (KMG-IV): sequencing the most valuable type-strain genomes for metagenomic binning, comparative biology and taxonomic classification.</title>
        <authorList>
            <person name="Goeker M."/>
        </authorList>
    </citation>
    <scope>NUCLEOTIDE SEQUENCE [LARGE SCALE GENOMIC DNA]</scope>
    <source>
        <strain evidence="4 5">DSM 44704</strain>
    </source>
</reference>
<dbReference type="InterPro" id="IPR041468">
    <property type="entry name" value="HTH_ParB/Spo0J"/>
</dbReference>
<dbReference type="InterPro" id="IPR003115">
    <property type="entry name" value="ParB_N"/>
</dbReference>
<dbReference type="InterPro" id="IPR036086">
    <property type="entry name" value="ParB/Sulfiredoxin_sf"/>
</dbReference>
<dbReference type="AlphaFoldDB" id="A0A318JKZ8"/>
<feature type="domain" description="ParB-like N-terminal" evidence="3">
    <location>
        <begin position="47"/>
        <end position="149"/>
    </location>
</feature>
<accession>A0A318JKZ8</accession>
<dbReference type="InterPro" id="IPR050336">
    <property type="entry name" value="Chromosome_partition/occlusion"/>
</dbReference>
<proteinExistence type="predicted"/>
<keyword evidence="5" id="KW-1185">Reference proteome</keyword>
<feature type="region of interest" description="Disordered" evidence="2">
    <location>
        <begin position="234"/>
        <end position="256"/>
    </location>
</feature>
<dbReference type="Pfam" id="PF02195">
    <property type="entry name" value="ParB_N"/>
    <property type="match status" value="1"/>
</dbReference>
<organism evidence="4 5">
    <name type="scientific">Nocardia tenerifensis</name>
    <dbReference type="NCBI Taxonomy" id="228006"/>
    <lineage>
        <taxon>Bacteria</taxon>
        <taxon>Bacillati</taxon>
        <taxon>Actinomycetota</taxon>
        <taxon>Actinomycetes</taxon>
        <taxon>Mycobacteriales</taxon>
        <taxon>Nocardiaceae</taxon>
        <taxon>Nocardia</taxon>
    </lineage>
</organism>
<dbReference type="Proteomes" id="UP000247569">
    <property type="component" value="Unassembled WGS sequence"/>
</dbReference>
<evidence type="ECO:0000313" key="4">
    <source>
        <dbReference type="EMBL" id="PXX53909.1"/>
    </source>
</evidence>